<dbReference type="RefSeq" id="WP_125597631.1">
    <property type="nucleotide sequence ID" value="NZ_JBHSSM010000017.1"/>
</dbReference>
<dbReference type="SUPFAM" id="SSF53067">
    <property type="entry name" value="Actin-like ATPase domain"/>
    <property type="match status" value="1"/>
</dbReference>
<accession>A0ABW1UN92</accession>
<evidence type="ECO:0000313" key="2">
    <source>
        <dbReference type="EMBL" id="MFC6315384.1"/>
    </source>
</evidence>
<dbReference type="InterPro" id="IPR000600">
    <property type="entry name" value="ROK"/>
</dbReference>
<dbReference type="Gene3D" id="3.30.420.40">
    <property type="match status" value="2"/>
</dbReference>
<dbReference type="PANTHER" id="PTHR18964:SF165">
    <property type="entry name" value="BETA-GLUCOSIDE KINASE"/>
    <property type="match status" value="1"/>
</dbReference>
<proteinExistence type="inferred from homology"/>
<reference evidence="3" key="1">
    <citation type="journal article" date="2019" name="Int. J. Syst. Evol. Microbiol.">
        <title>The Global Catalogue of Microorganisms (GCM) 10K type strain sequencing project: providing services to taxonomists for standard genome sequencing and annotation.</title>
        <authorList>
            <consortium name="The Broad Institute Genomics Platform"/>
            <consortium name="The Broad Institute Genome Sequencing Center for Infectious Disease"/>
            <person name="Wu L."/>
            <person name="Ma J."/>
        </authorList>
    </citation>
    <scope>NUCLEOTIDE SEQUENCE [LARGE SCALE GENOMIC DNA]</scope>
    <source>
        <strain evidence="3">CCM 8897</strain>
    </source>
</reference>
<dbReference type="CDD" id="cd24068">
    <property type="entry name" value="ASKHA_NBD_ROK_FnNanK-like"/>
    <property type="match status" value="1"/>
</dbReference>
<comment type="similarity">
    <text evidence="1">Belongs to the ROK (NagC/XylR) family.</text>
</comment>
<organism evidence="2 3">
    <name type="scientific">Lapidilactobacillus achengensis</name>
    <dbReference type="NCBI Taxonomy" id="2486000"/>
    <lineage>
        <taxon>Bacteria</taxon>
        <taxon>Bacillati</taxon>
        <taxon>Bacillota</taxon>
        <taxon>Bacilli</taxon>
        <taxon>Lactobacillales</taxon>
        <taxon>Lactobacillaceae</taxon>
        <taxon>Lapidilactobacillus</taxon>
    </lineage>
</organism>
<evidence type="ECO:0000256" key="1">
    <source>
        <dbReference type="ARBA" id="ARBA00006479"/>
    </source>
</evidence>
<dbReference type="EMBL" id="JBHSSM010000017">
    <property type="protein sequence ID" value="MFC6315384.1"/>
    <property type="molecule type" value="Genomic_DNA"/>
</dbReference>
<protein>
    <submittedName>
        <fullName evidence="2">ROK family protein</fullName>
    </submittedName>
</protein>
<dbReference type="PANTHER" id="PTHR18964">
    <property type="entry name" value="ROK (REPRESSOR, ORF, KINASE) FAMILY"/>
    <property type="match status" value="1"/>
</dbReference>
<dbReference type="Pfam" id="PF00480">
    <property type="entry name" value="ROK"/>
    <property type="match status" value="1"/>
</dbReference>
<comment type="caution">
    <text evidence="2">The sequence shown here is derived from an EMBL/GenBank/DDBJ whole genome shotgun (WGS) entry which is preliminary data.</text>
</comment>
<keyword evidence="3" id="KW-1185">Reference proteome</keyword>
<name>A0ABW1UN92_9LACO</name>
<sequence length="287" mass="30562">MKLYLAIDIGGTAIKYGLISAQGVLVDRRITPSLASKGGPALLEQVSSLIRQSRETADVTGIALCSAGQIDSATGIVRYAGPTIPRYTGMNLFESLRPVAAGVPISVENDVNCALMAELDQRPGAVIMATIGTGIGGAMALDGRLIRSRNCAMGEIGYLNLPTGKFQDLASMTALVHQVQIALPSIQWNGQLVFEHATEPVIHNILTTYFATLAQGFRQILSIFAADQLIIGGGVAENPLFVSRLKHELKKQLPEYLRDTLTLMPAKHGNDAGVIGALCWHLDSTGK</sequence>
<evidence type="ECO:0000313" key="3">
    <source>
        <dbReference type="Proteomes" id="UP001596310"/>
    </source>
</evidence>
<gene>
    <name evidence="2" type="ORF">ACFQHW_07405</name>
</gene>
<dbReference type="Proteomes" id="UP001596310">
    <property type="component" value="Unassembled WGS sequence"/>
</dbReference>
<dbReference type="InterPro" id="IPR043129">
    <property type="entry name" value="ATPase_NBD"/>
</dbReference>